<evidence type="ECO:0000256" key="2">
    <source>
        <dbReference type="PROSITE-ProRule" id="PRU00169"/>
    </source>
</evidence>
<dbReference type="VEuPathDB" id="FungiDB:MYCFIDRAFT_145090"/>
<keyword evidence="1 2" id="KW-0597">Phosphoprotein</keyword>
<dbReference type="Pfam" id="PF00072">
    <property type="entry name" value="Response_reg"/>
    <property type="match status" value="1"/>
</dbReference>
<reference evidence="6 7" key="1">
    <citation type="journal article" date="2012" name="PLoS Pathog.">
        <title>Diverse lifestyles and strategies of plant pathogenesis encoded in the genomes of eighteen Dothideomycetes fungi.</title>
        <authorList>
            <person name="Ohm R.A."/>
            <person name="Feau N."/>
            <person name="Henrissat B."/>
            <person name="Schoch C.L."/>
            <person name="Horwitz B.A."/>
            <person name="Barry K.W."/>
            <person name="Condon B.J."/>
            <person name="Copeland A.C."/>
            <person name="Dhillon B."/>
            <person name="Glaser F."/>
            <person name="Hesse C.N."/>
            <person name="Kosti I."/>
            <person name="LaButti K."/>
            <person name="Lindquist E.A."/>
            <person name="Lucas S."/>
            <person name="Salamov A.A."/>
            <person name="Bradshaw R.E."/>
            <person name="Ciuffetti L."/>
            <person name="Hamelin R.C."/>
            <person name="Kema G.H.J."/>
            <person name="Lawrence C."/>
            <person name="Scott J.A."/>
            <person name="Spatafora J.W."/>
            <person name="Turgeon B.G."/>
            <person name="de Wit P.J.G.M."/>
            <person name="Zhong S."/>
            <person name="Goodwin S.B."/>
            <person name="Grigoriev I.V."/>
        </authorList>
    </citation>
    <scope>NUCLEOTIDE SEQUENCE [LARGE SCALE GENOMIC DNA]</scope>
    <source>
        <strain evidence="6 7">CIRAD86</strain>
    </source>
</reference>
<sequence>RRVINDVLTLSRLKSNMFTITPMPGRPIDVVNNTIKMFSTKSAIEEIEIEALQDYSYHNADIDYVLLDPPRLTQVLINMISNAIKFTSSQPTRRISIVYGAQKYRPPRIRTIFGDLDWIGAQDTERVNLALGTPDSGSEKLYLYFCVQDTGRGMTKEEQEKLFQRFSQARPKTDIAYGGSGLGLYICRQLSEKQGGGVGCASRSGEGSVFGFYIQTTTVKFTDLSAEQKLADPAPKAKPVNSRPNLPQRSSSAPPDPKPNNFHILLVEDNLVNQKILANQLRKAKCTVIVANHGEEALNILEGSDCWQSRSDDAEAEKIDLLLMDWEMPVMDGLTCTRKIRELENQGQITRRLDIIGTTANVRQEQQDQAMEAGMDSVMSKPFTVGELLQRILCFAGRLRMLRPLVLSLVEH</sequence>
<evidence type="ECO:0000259" key="5">
    <source>
        <dbReference type="PROSITE" id="PS50110"/>
    </source>
</evidence>
<dbReference type="InterPro" id="IPR050956">
    <property type="entry name" value="2C_system_His_kinase"/>
</dbReference>
<dbReference type="eggNOG" id="KOG0519">
    <property type="taxonomic scope" value="Eukaryota"/>
</dbReference>
<keyword evidence="7" id="KW-1185">Reference proteome</keyword>
<evidence type="ECO:0000259" key="4">
    <source>
        <dbReference type="PROSITE" id="PS50109"/>
    </source>
</evidence>
<dbReference type="PRINTS" id="PR00344">
    <property type="entry name" value="BCTRLSENSOR"/>
</dbReference>
<dbReference type="InterPro" id="IPR003594">
    <property type="entry name" value="HATPase_dom"/>
</dbReference>
<dbReference type="EMBL" id="KB446564">
    <property type="protein sequence ID" value="EME78098.1"/>
    <property type="molecule type" value="Genomic_DNA"/>
</dbReference>
<dbReference type="GO" id="GO:0000160">
    <property type="term" value="P:phosphorelay signal transduction system"/>
    <property type="evidence" value="ECO:0007669"/>
    <property type="project" value="InterPro"/>
</dbReference>
<dbReference type="InterPro" id="IPR001789">
    <property type="entry name" value="Sig_transdc_resp-reg_receiver"/>
</dbReference>
<feature type="modified residue" description="4-aspartylphosphate" evidence="2">
    <location>
        <position position="325"/>
    </location>
</feature>
<dbReference type="GO" id="GO:0016772">
    <property type="term" value="F:transferase activity, transferring phosphorus-containing groups"/>
    <property type="evidence" value="ECO:0007669"/>
    <property type="project" value="InterPro"/>
</dbReference>
<dbReference type="SMART" id="SM00387">
    <property type="entry name" value="HATPase_c"/>
    <property type="match status" value="1"/>
</dbReference>
<dbReference type="HOGENOM" id="CLU_000445_114_15_1"/>
<dbReference type="SUPFAM" id="SSF55874">
    <property type="entry name" value="ATPase domain of HSP90 chaperone/DNA topoisomerase II/histidine kinase"/>
    <property type="match status" value="1"/>
</dbReference>
<dbReference type="SUPFAM" id="SSF52172">
    <property type="entry name" value="CheY-like"/>
    <property type="match status" value="1"/>
</dbReference>
<feature type="non-terminal residue" evidence="6">
    <location>
        <position position="1"/>
    </location>
</feature>
<dbReference type="GeneID" id="19331298"/>
<dbReference type="Proteomes" id="UP000016932">
    <property type="component" value="Unassembled WGS sequence"/>
</dbReference>
<evidence type="ECO:0000256" key="1">
    <source>
        <dbReference type="ARBA" id="ARBA00022553"/>
    </source>
</evidence>
<evidence type="ECO:0008006" key="8">
    <source>
        <dbReference type="Google" id="ProtNLM"/>
    </source>
</evidence>
<protein>
    <recommendedName>
        <fullName evidence="8">Histidine kinase</fullName>
    </recommendedName>
</protein>
<dbReference type="Gene3D" id="3.40.50.2300">
    <property type="match status" value="1"/>
</dbReference>
<dbReference type="SMART" id="SM00448">
    <property type="entry name" value="REC"/>
    <property type="match status" value="1"/>
</dbReference>
<dbReference type="PANTHER" id="PTHR43719">
    <property type="entry name" value="TWO-COMPONENT HISTIDINE KINASE"/>
    <property type="match status" value="1"/>
</dbReference>
<feature type="domain" description="Response regulatory" evidence="5">
    <location>
        <begin position="263"/>
        <end position="396"/>
    </location>
</feature>
<dbReference type="PANTHER" id="PTHR43719:SF31">
    <property type="entry name" value="HISTIDINE KINASE"/>
    <property type="match status" value="1"/>
</dbReference>
<dbReference type="RefSeq" id="XP_007931792.1">
    <property type="nucleotide sequence ID" value="XM_007933601.1"/>
</dbReference>
<feature type="region of interest" description="Disordered" evidence="3">
    <location>
        <begin position="230"/>
        <end position="260"/>
    </location>
</feature>
<proteinExistence type="predicted"/>
<gene>
    <name evidence="6" type="ORF">MYCFIDRAFT_145090</name>
</gene>
<name>M3ALS1_PSEFD</name>
<dbReference type="KEGG" id="pfj:MYCFIDRAFT_145090"/>
<dbReference type="AlphaFoldDB" id="M3ALS1"/>
<organism evidence="6 7">
    <name type="scientific">Pseudocercospora fijiensis (strain CIRAD86)</name>
    <name type="common">Black leaf streak disease fungus</name>
    <name type="synonym">Mycosphaerella fijiensis</name>
    <dbReference type="NCBI Taxonomy" id="383855"/>
    <lineage>
        <taxon>Eukaryota</taxon>
        <taxon>Fungi</taxon>
        <taxon>Dikarya</taxon>
        <taxon>Ascomycota</taxon>
        <taxon>Pezizomycotina</taxon>
        <taxon>Dothideomycetes</taxon>
        <taxon>Dothideomycetidae</taxon>
        <taxon>Mycosphaerellales</taxon>
        <taxon>Mycosphaerellaceae</taxon>
        <taxon>Pseudocercospora</taxon>
    </lineage>
</organism>
<evidence type="ECO:0000313" key="7">
    <source>
        <dbReference type="Proteomes" id="UP000016932"/>
    </source>
</evidence>
<dbReference type="InterPro" id="IPR004358">
    <property type="entry name" value="Sig_transdc_His_kin-like_C"/>
</dbReference>
<feature type="compositionally biased region" description="Polar residues" evidence="3">
    <location>
        <begin position="242"/>
        <end position="253"/>
    </location>
</feature>
<evidence type="ECO:0000313" key="6">
    <source>
        <dbReference type="EMBL" id="EME78098.1"/>
    </source>
</evidence>
<feature type="domain" description="Histidine kinase" evidence="4">
    <location>
        <begin position="1"/>
        <end position="218"/>
    </location>
</feature>
<dbReference type="PROSITE" id="PS50110">
    <property type="entry name" value="RESPONSE_REGULATORY"/>
    <property type="match status" value="1"/>
</dbReference>
<dbReference type="Pfam" id="PF02518">
    <property type="entry name" value="HATPase_c"/>
    <property type="match status" value="1"/>
</dbReference>
<dbReference type="InterPro" id="IPR005467">
    <property type="entry name" value="His_kinase_dom"/>
</dbReference>
<accession>M3ALS1</accession>
<dbReference type="OrthoDB" id="60033at2759"/>
<dbReference type="InterPro" id="IPR011006">
    <property type="entry name" value="CheY-like_superfamily"/>
</dbReference>
<dbReference type="PROSITE" id="PS50109">
    <property type="entry name" value="HIS_KIN"/>
    <property type="match status" value="1"/>
</dbReference>
<dbReference type="CDD" id="cd17546">
    <property type="entry name" value="REC_hyHK_CKI1_RcsC-like"/>
    <property type="match status" value="1"/>
</dbReference>
<dbReference type="Gene3D" id="3.30.565.10">
    <property type="entry name" value="Histidine kinase-like ATPase, C-terminal domain"/>
    <property type="match status" value="1"/>
</dbReference>
<evidence type="ECO:0000256" key="3">
    <source>
        <dbReference type="SAM" id="MobiDB-lite"/>
    </source>
</evidence>
<dbReference type="InterPro" id="IPR036890">
    <property type="entry name" value="HATPase_C_sf"/>
</dbReference>